<dbReference type="InterPro" id="IPR036510">
    <property type="entry name" value="Ribosomal_bS20_sf"/>
</dbReference>
<evidence type="ECO:0000256" key="12">
    <source>
        <dbReference type="SAM" id="Coils"/>
    </source>
</evidence>
<dbReference type="GO" id="GO:0070181">
    <property type="term" value="F:small ribosomal subunit rRNA binding"/>
    <property type="evidence" value="ECO:0007669"/>
    <property type="project" value="TreeGrafter"/>
</dbReference>
<dbReference type="SUPFAM" id="SSF46992">
    <property type="entry name" value="Ribosomal protein S20"/>
    <property type="match status" value="1"/>
</dbReference>
<protein>
    <recommendedName>
        <fullName evidence="10">Small ribosomal subunit protein bS20c</fullName>
    </recommendedName>
    <alternativeName>
        <fullName evidence="11">30S ribosomal protein S20, chloroplastic</fullName>
    </alternativeName>
</protein>
<evidence type="ECO:0000256" key="2">
    <source>
        <dbReference type="ARBA" id="ARBA00007634"/>
    </source>
</evidence>
<proteinExistence type="inferred from homology"/>
<keyword evidence="4" id="KW-0934">Plastid</keyword>
<evidence type="ECO:0000256" key="9">
    <source>
        <dbReference type="ARBA" id="ARBA00023274"/>
    </source>
</evidence>
<dbReference type="Proteomes" id="UP001189122">
    <property type="component" value="Unassembled WGS sequence"/>
</dbReference>
<dbReference type="EMBL" id="CACRZD030000001">
    <property type="protein sequence ID" value="CAA6654155.1"/>
    <property type="molecule type" value="Genomic_DNA"/>
</dbReference>
<accession>A0A7I8I917</accession>
<keyword evidence="7" id="KW-0809">Transit peptide</keyword>
<keyword evidence="8" id="KW-0689">Ribosomal protein</keyword>
<evidence type="ECO:0000256" key="7">
    <source>
        <dbReference type="ARBA" id="ARBA00022946"/>
    </source>
</evidence>
<gene>
    <name evidence="13" type="ORF">SI7747_01000745</name>
</gene>
<keyword evidence="9" id="KW-0687">Ribonucleoprotein</keyword>
<evidence type="ECO:0000256" key="8">
    <source>
        <dbReference type="ARBA" id="ARBA00022980"/>
    </source>
</evidence>
<comment type="similarity">
    <text evidence="2">Belongs to the bacterial ribosomal protein bS20 family.</text>
</comment>
<evidence type="ECO:0000256" key="4">
    <source>
        <dbReference type="ARBA" id="ARBA00022640"/>
    </source>
</evidence>
<feature type="coiled-coil region" evidence="12">
    <location>
        <begin position="75"/>
        <end position="130"/>
    </location>
</feature>
<keyword evidence="3" id="KW-0150">Chloroplast</keyword>
<dbReference type="PANTHER" id="PTHR33398">
    <property type="entry name" value="30S RIBOSOMAL PROTEIN S20"/>
    <property type="match status" value="1"/>
</dbReference>
<dbReference type="FunFam" id="1.20.58.110:FF:000003">
    <property type="entry name" value="30S ribosomal protein S20, chloroplastic"/>
    <property type="match status" value="1"/>
</dbReference>
<keyword evidence="12" id="KW-0175">Coiled coil</keyword>
<dbReference type="NCBIfam" id="TIGR00029">
    <property type="entry name" value="S20"/>
    <property type="match status" value="1"/>
</dbReference>
<organism evidence="13">
    <name type="scientific">Spirodela intermedia</name>
    <name type="common">Intermediate duckweed</name>
    <dbReference type="NCBI Taxonomy" id="51605"/>
    <lineage>
        <taxon>Eukaryota</taxon>
        <taxon>Viridiplantae</taxon>
        <taxon>Streptophyta</taxon>
        <taxon>Embryophyta</taxon>
        <taxon>Tracheophyta</taxon>
        <taxon>Spermatophyta</taxon>
        <taxon>Magnoliopsida</taxon>
        <taxon>Liliopsida</taxon>
        <taxon>Araceae</taxon>
        <taxon>Lemnoideae</taxon>
        <taxon>Spirodela</taxon>
    </lineage>
</organism>
<evidence type="ECO:0000256" key="11">
    <source>
        <dbReference type="ARBA" id="ARBA00078122"/>
    </source>
</evidence>
<dbReference type="AlphaFoldDB" id="A0A7I8I917"/>
<reference evidence="13 14" key="1">
    <citation type="submission" date="2019-12" db="EMBL/GenBank/DDBJ databases">
        <authorList>
            <person name="Scholz U."/>
            <person name="Mascher M."/>
            <person name="Fiebig A."/>
        </authorList>
    </citation>
    <scope>NUCLEOTIDE SEQUENCE</scope>
</reference>
<dbReference type="Gene3D" id="1.20.58.110">
    <property type="entry name" value="Ribosomal protein S20"/>
    <property type="match status" value="1"/>
</dbReference>
<dbReference type="GO" id="GO:0009507">
    <property type="term" value="C:chloroplast"/>
    <property type="evidence" value="ECO:0007669"/>
    <property type="project" value="UniProtKB-SubCell"/>
</dbReference>
<dbReference type="InterPro" id="IPR002583">
    <property type="entry name" value="Ribosomal_bS20"/>
</dbReference>
<dbReference type="Pfam" id="PF01649">
    <property type="entry name" value="Ribosomal_S20p"/>
    <property type="match status" value="1"/>
</dbReference>
<dbReference type="HAMAP" id="MF_00500">
    <property type="entry name" value="Ribosomal_bS20"/>
    <property type="match status" value="1"/>
</dbReference>
<dbReference type="GO" id="GO:0006412">
    <property type="term" value="P:translation"/>
    <property type="evidence" value="ECO:0007669"/>
    <property type="project" value="InterPro"/>
</dbReference>
<dbReference type="EMBL" id="LR743588">
    <property type="protein sequence ID" value="CAA2614358.1"/>
    <property type="molecule type" value="Genomic_DNA"/>
</dbReference>
<evidence type="ECO:0000256" key="10">
    <source>
        <dbReference type="ARBA" id="ARBA00074494"/>
    </source>
</evidence>
<evidence type="ECO:0000256" key="6">
    <source>
        <dbReference type="ARBA" id="ARBA00022884"/>
    </source>
</evidence>
<evidence type="ECO:0000256" key="5">
    <source>
        <dbReference type="ARBA" id="ARBA00022730"/>
    </source>
</evidence>
<dbReference type="GO" id="GO:0003735">
    <property type="term" value="F:structural constituent of ribosome"/>
    <property type="evidence" value="ECO:0007669"/>
    <property type="project" value="InterPro"/>
</dbReference>
<keyword evidence="6" id="KW-0694">RNA-binding</keyword>
<evidence type="ECO:0000313" key="13">
    <source>
        <dbReference type="EMBL" id="CAA2614358.1"/>
    </source>
</evidence>
<evidence type="ECO:0000256" key="1">
    <source>
        <dbReference type="ARBA" id="ARBA00004229"/>
    </source>
</evidence>
<dbReference type="PANTHER" id="PTHR33398:SF1">
    <property type="entry name" value="SMALL RIBOSOMAL SUBUNIT PROTEIN BS20C"/>
    <property type="match status" value="1"/>
</dbReference>
<name>A0A7I8I917_SPIIN</name>
<keyword evidence="14" id="KW-1185">Reference proteome</keyword>
<comment type="subcellular location">
    <subcellularLocation>
        <location evidence="1">Plastid</location>
        <location evidence="1">Chloroplast</location>
    </subcellularLocation>
</comment>
<evidence type="ECO:0000313" key="14">
    <source>
        <dbReference type="Proteomes" id="UP001189122"/>
    </source>
</evidence>
<dbReference type="GO" id="GO:0015935">
    <property type="term" value="C:small ribosomal subunit"/>
    <property type="evidence" value="ECO:0007669"/>
    <property type="project" value="TreeGrafter"/>
</dbReference>
<keyword evidence="5" id="KW-0699">rRNA-binding</keyword>
<evidence type="ECO:0000256" key="3">
    <source>
        <dbReference type="ARBA" id="ARBA00022528"/>
    </source>
</evidence>
<sequence>MALHCLSSSSSCLSLSQRLKSLSISCGSNSAHARPQPLKSLAFSTNVVVTALPKAGMSMRAVEKGSPRRGLSVVCEATTKKADSAAKRARQAEKRRIYNKSKKSEMKTRMKKVFEALDELKKKAEAQAEELLPVEKLVAEAYSAIDKAVKAGSLHRNTGARRKSRLARRKKTVEIHHGWYTPSPAA</sequence>